<sequence length="160" mass="18918">MCDEIKDECCKCTDPPWEGPQVIPAQIRRVDNLIFRKINQFSRENEVEQATPMHGWIIEYLYRHPDTPVFQRDIEREFSITRSTVTNILQLMERKGYIERRSVPQDARLKQLVLTEAGVQFHEKTMLTFHQTDDYVAGLLTEEENAELLRLLNKLREALQ</sequence>
<evidence type="ECO:0000313" key="1">
    <source>
        <dbReference type="EMBL" id="PDX61300.1"/>
    </source>
</evidence>
<organism evidence="1 2">
    <name type="scientific">Faecalibacterium langellae</name>
    <dbReference type="NCBI Taxonomy" id="3435293"/>
    <lineage>
        <taxon>Bacteria</taxon>
        <taxon>Bacillati</taxon>
        <taxon>Bacillota</taxon>
        <taxon>Clostridia</taxon>
        <taxon>Eubacteriales</taxon>
        <taxon>Oscillospiraceae</taxon>
        <taxon>Faecalibacterium</taxon>
    </lineage>
</organism>
<dbReference type="EMBL" id="NMTR01000016">
    <property type="protein sequence ID" value="PDX61300.1"/>
    <property type="molecule type" value="Genomic_DNA"/>
</dbReference>
<reference evidence="1 2" key="1">
    <citation type="journal article" date="2017" name="Front. Microbiol.">
        <title>New Insights into the Diversity of the Genus Faecalibacterium.</title>
        <authorList>
            <person name="Benevides L."/>
            <person name="Burman S."/>
            <person name="Martin R."/>
            <person name="Robert V."/>
            <person name="Thomas M."/>
            <person name="Miquel S."/>
            <person name="Chain F."/>
            <person name="Sokol H."/>
            <person name="Bermudez-Humaran L.G."/>
            <person name="Morrison M."/>
            <person name="Langella P."/>
            <person name="Azevedo V.A."/>
            <person name="Chatel J.M."/>
            <person name="Soares S."/>
        </authorList>
    </citation>
    <scope>NUCLEOTIDE SEQUENCE [LARGE SCALE GENOMIC DNA]</scope>
    <source>
        <strain evidence="2">CNCM I-4541</strain>
    </source>
</reference>
<keyword evidence="2" id="KW-1185">Reference proteome</keyword>
<name>A0ACC9CZN9_9FIRM</name>
<accession>A0ACC9CZN9</accession>
<dbReference type="Proteomes" id="UP000220959">
    <property type="component" value="Unassembled WGS sequence"/>
</dbReference>
<comment type="caution">
    <text evidence="1">The sequence shown here is derived from an EMBL/GenBank/DDBJ whole genome shotgun (WGS) entry which is preliminary data.</text>
</comment>
<evidence type="ECO:0000313" key="2">
    <source>
        <dbReference type="Proteomes" id="UP000220959"/>
    </source>
</evidence>
<gene>
    <name evidence="1" type="ORF">CGS49_06625</name>
</gene>
<proteinExistence type="predicted"/>
<protein>
    <submittedName>
        <fullName evidence="1">MarR family transcriptional regulator</fullName>
    </submittedName>
</protein>